<dbReference type="PROSITE" id="PS50883">
    <property type="entry name" value="EAL"/>
    <property type="match status" value="1"/>
</dbReference>
<name>A0AAE5S059_9HYPH</name>
<dbReference type="InterPro" id="IPR035919">
    <property type="entry name" value="EAL_sf"/>
</dbReference>
<dbReference type="Pfam" id="PF00990">
    <property type="entry name" value="GGDEF"/>
    <property type="match status" value="1"/>
</dbReference>
<dbReference type="Proteomes" id="UP000237447">
    <property type="component" value="Unassembled WGS sequence"/>
</dbReference>
<dbReference type="InterPro" id="IPR007892">
    <property type="entry name" value="CHASE4"/>
</dbReference>
<dbReference type="Gene3D" id="3.20.20.450">
    <property type="entry name" value="EAL domain"/>
    <property type="match status" value="1"/>
</dbReference>
<keyword evidence="1" id="KW-0472">Membrane</keyword>
<feature type="transmembrane region" description="Helical" evidence="1">
    <location>
        <begin position="12"/>
        <end position="33"/>
    </location>
</feature>
<dbReference type="Gene3D" id="3.30.70.270">
    <property type="match status" value="1"/>
</dbReference>
<dbReference type="SMART" id="SM00052">
    <property type="entry name" value="EAL"/>
    <property type="match status" value="1"/>
</dbReference>
<dbReference type="PANTHER" id="PTHR44757">
    <property type="entry name" value="DIGUANYLATE CYCLASE DGCP"/>
    <property type="match status" value="1"/>
</dbReference>
<evidence type="ECO:0000259" key="2">
    <source>
        <dbReference type="PROSITE" id="PS50883"/>
    </source>
</evidence>
<feature type="domain" description="GGDEF" evidence="3">
    <location>
        <begin position="329"/>
        <end position="460"/>
    </location>
</feature>
<evidence type="ECO:0000256" key="1">
    <source>
        <dbReference type="SAM" id="Phobius"/>
    </source>
</evidence>
<dbReference type="Pfam" id="PF05228">
    <property type="entry name" value="CHASE4"/>
    <property type="match status" value="1"/>
</dbReference>
<dbReference type="SUPFAM" id="SSF141868">
    <property type="entry name" value="EAL domain-like"/>
    <property type="match status" value="1"/>
</dbReference>
<dbReference type="CDD" id="cd01948">
    <property type="entry name" value="EAL"/>
    <property type="match status" value="1"/>
</dbReference>
<reference evidence="4 5" key="1">
    <citation type="journal article" date="2018" name="Syst. Appl. Microbiol.">
        <title>Agrobacterium rosae sp. nov., isolated from galls on different agricultural crops.</title>
        <authorList>
            <person name="Kuzmanovic N."/>
            <person name="Pulawska J."/>
            <person name="Smalla K."/>
            <person name="Nesme X."/>
        </authorList>
    </citation>
    <scope>NUCLEOTIDE SEQUENCE [LARGE SCALE GENOMIC DNA]</scope>
    <source>
        <strain evidence="4 5">NCPPB 1650</strain>
    </source>
</reference>
<dbReference type="PANTHER" id="PTHR44757:SF2">
    <property type="entry name" value="BIOFILM ARCHITECTURE MAINTENANCE PROTEIN MBAA"/>
    <property type="match status" value="1"/>
</dbReference>
<organism evidence="4 5">
    <name type="scientific">Agrobacterium rosae</name>
    <dbReference type="NCBI Taxonomy" id="1972867"/>
    <lineage>
        <taxon>Bacteria</taxon>
        <taxon>Pseudomonadati</taxon>
        <taxon>Pseudomonadota</taxon>
        <taxon>Alphaproteobacteria</taxon>
        <taxon>Hyphomicrobiales</taxon>
        <taxon>Rhizobiaceae</taxon>
        <taxon>Rhizobium/Agrobacterium group</taxon>
        <taxon>Agrobacterium</taxon>
    </lineage>
</organism>
<protein>
    <submittedName>
        <fullName evidence="4">Bifunctional diguanylate cyclase/phosphodiesterase</fullName>
    </submittedName>
</protein>
<dbReference type="CDD" id="cd01949">
    <property type="entry name" value="GGDEF"/>
    <property type="match status" value="1"/>
</dbReference>
<dbReference type="InterPro" id="IPR043128">
    <property type="entry name" value="Rev_trsase/Diguanyl_cyclase"/>
</dbReference>
<evidence type="ECO:0000259" key="3">
    <source>
        <dbReference type="PROSITE" id="PS50887"/>
    </source>
</evidence>
<keyword evidence="1" id="KW-1133">Transmembrane helix</keyword>
<dbReference type="InterPro" id="IPR029787">
    <property type="entry name" value="Nucleotide_cyclase"/>
</dbReference>
<proteinExistence type="predicted"/>
<dbReference type="AlphaFoldDB" id="A0AAE5S059"/>
<gene>
    <name evidence="4" type="ORF">CPJ18_06805</name>
</gene>
<dbReference type="InterPro" id="IPR000160">
    <property type="entry name" value="GGDEF_dom"/>
</dbReference>
<evidence type="ECO:0000313" key="4">
    <source>
        <dbReference type="EMBL" id="POO52945.1"/>
    </source>
</evidence>
<sequence>MIRQSQWFAKWGLPASVSALVGAMLLGTLYWSAAEIDEVAVERQKGLATLIVSKIRSSVAHDQESATVWDDAVIRTKDRDQDWLNVNLGQWMNTYFSHDAAVVLSANGLPIYQYISKSASEVSQEDLRLAYSPMAKRLRERLAAGDHEGVSDKVLSIGESDLTYVGERPAVVSVKPILSDTGEIEQQAGEENQHVAVRFLDRDFPSEIGSEYQFAEMQFTTEMPRDKRHSHIALTSKSGKVIGYFNWHPFEPGRSVLQATLPVIGLSVIGIFIAASLAGHGIWRRSVKLNSNRRELQHLALRDTLTGLANRGYFNSELAGRLRQSLPEDVFSVLFIDLDRFKAVNDTYGHPTGDRLISLVAARMREILPDALIGRIGGDEFTVLLERTNADEVVAVADKIVACLGEPFEIEGVYGSIGASVGAAIATGVNMDPVELTRKADIALYHAKAAGRNTYALFGDHMDELLRTRRKLEHDLREALSTGTQIEVVYQPVYCADSSQPCSVEALARWKHPELGSIAPDMFIPLAEEIGVINKIGAHVLEDACSLIAGLPPISVAVNASASELASAGYPLRVLSTLAKWGIEPARLEIEITESLAINSEEETERNIAMLRAAGVRFAIDDFGTGYSSFSRVQNVTVDRLKIDKSFITGMGEGRNSAIVEAIIKMARANGLQTTAEGVETNQQRDALKSLGCDNIQGFLMSRPIARAEVAALLQMSALIASKNDPLDDSSVIERGGRQ</sequence>
<dbReference type="InterPro" id="IPR052155">
    <property type="entry name" value="Biofilm_reg_signaling"/>
</dbReference>
<dbReference type="SUPFAM" id="SSF55073">
    <property type="entry name" value="Nucleotide cyclase"/>
    <property type="match status" value="1"/>
</dbReference>
<dbReference type="EMBL" id="NXEJ01000003">
    <property type="protein sequence ID" value="POO52945.1"/>
    <property type="molecule type" value="Genomic_DNA"/>
</dbReference>
<keyword evidence="1" id="KW-0812">Transmembrane</keyword>
<dbReference type="InterPro" id="IPR001633">
    <property type="entry name" value="EAL_dom"/>
</dbReference>
<accession>A0AAE5S059</accession>
<evidence type="ECO:0000313" key="5">
    <source>
        <dbReference type="Proteomes" id="UP000237447"/>
    </source>
</evidence>
<feature type="domain" description="EAL" evidence="2">
    <location>
        <begin position="469"/>
        <end position="718"/>
    </location>
</feature>
<dbReference type="Pfam" id="PF00563">
    <property type="entry name" value="EAL"/>
    <property type="match status" value="1"/>
</dbReference>
<dbReference type="SMART" id="SM00267">
    <property type="entry name" value="GGDEF"/>
    <property type="match status" value="1"/>
</dbReference>
<dbReference type="NCBIfam" id="TIGR00254">
    <property type="entry name" value="GGDEF"/>
    <property type="match status" value="1"/>
</dbReference>
<comment type="caution">
    <text evidence="4">The sequence shown here is derived from an EMBL/GenBank/DDBJ whole genome shotgun (WGS) entry which is preliminary data.</text>
</comment>
<dbReference type="PROSITE" id="PS50887">
    <property type="entry name" value="GGDEF"/>
    <property type="match status" value="1"/>
</dbReference>